<dbReference type="OrthoDB" id="6238511at2759"/>
<protein>
    <recommendedName>
        <fullName evidence="2">DUF5731 domain-containing protein</fullName>
    </recommendedName>
</protein>
<keyword evidence="1" id="KW-1133">Transmembrane helix</keyword>
<evidence type="ECO:0000313" key="4">
    <source>
        <dbReference type="Proteomes" id="UP000748531"/>
    </source>
</evidence>
<keyword evidence="1" id="KW-0812">Transmembrane</keyword>
<feature type="transmembrane region" description="Helical" evidence="1">
    <location>
        <begin position="25"/>
        <end position="44"/>
    </location>
</feature>
<keyword evidence="4" id="KW-1185">Reference proteome</keyword>
<organism evidence="3 4">
    <name type="scientific">Paragonimus heterotremus</name>
    <dbReference type="NCBI Taxonomy" id="100268"/>
    <lineage>
        <taxon>Eukaryota</taxon>
        <taxon>Metazoa</taxon>
        <taxon>Spiralia</taxon>
        <taxon>Lophotrochozoa</taxon>
        <taxon>Platyhelminthes</taxon>
        <taxon>Trematoda</taxon>
        <taxon>Digenea</taxon>
        <taxon>Plagiorchiida</taxon>
        <taxon>Troglotremata</taxon>
        <taxon>Troglotrematidae</taxon>
        <taxon>Paragonimus</taxon>
    </lineage>
</organism>
<dbReference type="EMBL" id="LUCH01000425">
    <property type="protein sequence ID" value="KAF5405180.1"/>
    <property type="molecule type" value="Genomic_DNA"/>
</dbReference>
<gene>
    <name evidence="3" type="ORF">PHET_01278</name>
</gene>
<dbReference type="InterPro" id="IPR043789">
    <property type="entry name" value="DUF5731"/>
</dbReference>
<reference evidence="3" key="1">
    <citation type="submission" date="2019-05" db="EMBL/GenBank/DDBJ databases">
        <title>Annotation for the trematode Paragonimus heterotremus.</title>
        <authorList>
            <person name="Choi Y.-J."/>
        </authorList>
    </citation>
    <scope>NUCLEOTIDE SEQUENCE</scope>
    <source>
        <strain evidence="3">LC</strain>
    </source>
</reference>
<evidence type="ECO:0000256" key="1">
    <source>
        <dbReference type="SAM" id="Phobius"/>
    </source>
</evidence>
<proteinExistence type="predicted"/>
<feature type="domain" description="DUF5731" evidence="2">
    <location>
        <begin position="115"/>
        <end position="222"/>
    </location>
</feature>
<dbReference type="Proteomes" id="UP000748531">
    <property type="component" value="Unassembled WGS sequence"/>
</dbReference>
<comment type="caution">
    <text evidence="3">The sequence shown here is derived from an EMBL/GenBank/DDBJ whole genome shotgun (WGS) entry which is preliminary data.</text>
</comment>
<evidence type="ECO:0000313" key="3">
    <source>
        <dbReference type="EMBL" id="KAF5405180.1"/>
    </source>
</evidence>
<dbReference type="Pfam" id="PF19002">
    <property type="entry name" value="DUF5731"/>
    <property type="match status" value="1"/>
</dbReference>
<accession>A0A8J4STY0</accession>
<evidence type="ECO:0000259" key="2">
    <source>
        <dbReference type="Pfam" id="PF19002"/>
    </source>
</evidence>
<keyword evidence="1" id="KW-0472">Membrane</keyword>
<name>A0A8J4STY0_9TREM</name>
<sequence>MSRIADTSVESALREPRKLFTLGKLIIMFWLTIVLILRCPCWAVQPYGYGRRLRTNTPCAWLERGGIFNMPKYYSGRGPFVQLRQSCFGRNKCPLSWLPPQDTQALTFKLIGSDDMRDYEFQAHFCAPIYAFHHRYCTGEEGEIAFELRQTGTWLTLDRVNCRCLGVADVEHYGYSKGVLPKDKVFRGNYLQMTCAKRPKCTVDQFCYVETPSADGYIYGGRVPCICPKEYYCPIYFIRNKRVVQTNDNGRVVGYGLYCKRRLY</sequence>
<dbReference type="AlphaFoldDB" id="A0A8J4STY0"/>